<keyword evidence="2" id="KW-1185">Reference proteome</keyword>
<evidence type="ECO:0000313" key="1">
    <source>
        <dbReference type="EMBL" id="OJF93658.1"/>
    </source>
</evidence>
<dbReference type="OrthoDB" id="7365539at2"/>
<organism evidence="1 2">
    <name type="scientific">Pararhizobium antarcticum</name>
    <dbReference type="NCBI Taxonomy" id="1798805"/>
    <lineage>
        <taxon>Bacteria</taxon>
        <taxon>Pseudomonadati</taxon>
        <taxon>Pseudomonadota</taxon>
        <taxon>Alphaproteobacteria</taxon>
        <taxon>Hyphomicrobiales</taxon>
        <taxon>Rhizobiaceae</taxon>
        <taxon>Rhizobium/Agrobacterium group</taxon>
        <taxon>Pararhizobium</taxon>
    </lineage>
</organism>
<comment type="caution">
    <text evidence="1">The sequence shown here is derived from an EMBL/GenBank/DDBJ whole genome shotgun (WGS) entry which is preliminary data.</text>
</comment>
<proteinExistence type="predicted"/>
<protein>
    <recommendedName>
        <fullName evidence="3">DNA-binding protein</fullName>
    </recommendedName>
</protein>
<gene>
    <name evidence="1" type="ORF">AX760_21520</name>
</gene>
<reference evidence="1 2" key="1">
    <citation type="submission" date="2016-02" db="EMBL/GenBank/DDBJ databases">
        <title>Genome sequencing of a beta-galactosidase producing bacteria Rhizobium sp. 59.</title>
        <authorList>
            <person name="Wang D."/>
            <person name="Kot W."/>
            <person name="Qin Y."/>
            <person name="Hansen L."/>
            <person name="Naqvi K."/>
            <person name="Rensing C."/>
        </authorList>
    </citation>
    <scope>NUCLEOTIDE SEQUENCE [LARGE SCALE GENOMIC DNA]</scope>
    <source>
        <strain evidence="1 2">59</strain>
    </source>
</reference>
<name>A0A657LQ84_9HYPH</name>
<accession>A0A657LQ84</accession>
<dbReference type="EMBL" id="LSRP01000106">
    <property type="protein sequence ID" value="OJF93658.1"/>
    <property type="molecule type" value="Genomic_DNA"/>
</dbReference>
<evidence type="ECO:0000313" key="2">
    <source>
        <dbReference type="Proteomes" id="UP000182661"/>
    </source>
</evidence>
<dbReference type="Proteomes" id="UP000182661">
    <property type="component" value="Unassembled WGS sequence"/>
</dbReference>
<dbReference type="AlphaFoldDB" id="A0A657LQ84"/>
<sequence length="81" mass="9106">MNIQTQVTPATADACPSLADDLLHGAEAIAIFVFGNVRHRRKVYYYASDAKVRMPVFRIGNVICARKSKLIEWIEAQERGL</sequence>
<evidence type="ECO:0008006" key="3">
    <source>
        <dbReference type="Google" id="ProtNLM"/>
    </source>
</evidence>
<dbReference type="RefSeq" id="WP_071834434.1">
    <property type="nucleotide sequence ID" value="NZ_LSRP01000106.1"/>
</dbReference>